<sequence>MTVLKAILLTLFLILVFALTQVGFGLLVYKTELIPESYQTHYGITIGLSFIIGYLVTFKIFWKSNFGIKKSLKLKKIDFRLIPYLILIVVGLQLLDRPFWDLERIWNFLNYSEFQTDISSFSGFRPALLYNTISILIIAPIFEELFFRKFLLQNLLKKNSKIIGILISSLCFAIIHIETLLNLVPTFIFGIISGLIFIKTKRIIYSIILHFLVNLMVQTLYVFDFTFDRWLLTLDFNFIYWVMFLIGIGITYFATKKLLATTYITHS</sequence>
<feature type="transmembrane region" description="Helical" evidence="1">
    <location>
        <begin position="128"/>
        <end position="147"/>
    </location>
</feature>
<keyword evidence="1" id="KW-0472">Membrane</keyword>
<feature type="transmembrane region" description="Helical" evidence="1">
    <location>
        <begin position="203"/>
        <end position="223"/>
    </location>
</feature>
<evidence type="ECO:0000259" key="2">
    <source>
        <dbReference type="Pfam" id="PF02517"/>
    </source>
</evidence>
<keyword evidence="1" id="KW-0812">Transmembrane</keyword>
<dbReference type="GO" id="GO:0008237">
    <property type="term" value="F:metallopeptidase activity"/>
    <property type="evidence" value="ECO:0007669"/>
    <property type="project" value="UniProtKB-KW"/>
</dbReference>
<dbReference type="RefSeq" id="WP_224455278.1">
    <property type="nucleotide sequence ID" value="NZ_BAAAGG010000001.1"/>
</dbReference>
<feature type="domain" description="CAAX prenyl protease 2/Lysostaphin resistance protein A-like" evidence="2">
    <location>
        <begin position="128"/>
        <end position="216"/>
    </location>
</feature>
<dbReference type="Pfam" id="PF02517">
    <property type="entry name" value="Rce1-like"/>
    <property type="match status" value="1"/>
</dbReference>
<keyword evidence="3" id="KW-0482">Metalloprotease</keyword>
<feature type="transmembrane region" description="Helical" evidence="1">
    <location>
        <begin position="183"/>
        <end position="198"/>
    </location>
</feature>
<proteinExistence type="predicted"/>
<evidence type="ECO:0000256" key="1">
    <source>
        <dbReference type="SAM" id="Phobius"/>
    </source>
</evidence>
<dbReference type="PANTHER" id="PTHR36435">
    <property type="entry name" value="SLR1288 PROTEIN"/>
    <property type="match status" value="1"/>
</dbReference>
<keyword evidence="3" id="KW-0645">Protease</keyword>
<dbReference type="InterPro" id="IPR052710">
    <property type="entry name" value="CAAX_protease"/>
</dbReference>
<keyword evidence="4" id="KW-1185">Reference proteome</keyword>
<feature type="transmembrane region" description="Helical" evidence="1">
    <location>
        <begin position="159"/>
        <end position="177"/>
    </location>
</feature>
<reference evidence="3 4" key="1">
    <citation type="journal article" date="2019" name="Int. J. Syst. Evol. Microbiol.">
        <title>The Global Catalogue of Microorganisms (GCM) 10K type strain sequencing project: providing services to taxonomists for standard genome sequencing and annotation.</title>
        <authorList>
            <consortium name="The Broad Institute Genomics Platform"/>
            <consortium name="The Broad Institute Genome Sequencing Center for Infectious Disease"/>
            <person name="Wu L."/>
            <person name="Ma J."/>
        </authorList>
    </citation>
    <scope>NUCLEOTIDE SEQUENCE [LARGE SCALE GENOMIC DNA]</scope>
    <source>
        <strain evidence="3 4">JCM 16231</strain>
    </source>
</reference>
<dbReference type="InterPro" id="IPR003675">
    <property type="entry name" value="Rce1/LyrA-like_dom"/>
</dbReference>
<keyword evidence="3" id="KW-0378">Hydrolase</keyword>
<dbReference type="PANTHER" id="PTHR36435:SF1">
    <property type="entry name" value="CAAX AMINO TERMINAL PROTEASE FAMILY PROTEIN"/>
    <property type="match status" value="1"/>
</dbReference>
<evidence type="ECO:0000313" key="3">
    <source>
        <dbReference type="EMBL" id="GAA0751473.1"/>
    </source>
</evidence>
<feature type="transmembrane region" description="Helical" evidence="1">
    <location>
        <begin position="238"/>
        <end position="255"/>
    </location>
</feature>
<protein>
    <submittedName>
        <fullName evidence="3">CPBP family intramembrane metalloprotease</fullName>
    </submittedName>
</protein>
<dbReference type="Proteomes" id="UP001500185">
    <property type="component" value="Unassembled WGS sequence"/>
</dbReference>
<organism evidence="3 4">
    <name type="scientific">Psychroflexus lacisalsi</name>
    <dbReference type="NCBI Taxonomy" id="503928"/>
    <lineage>
        <taxon>Bacteria</taxon>
        <taxon>Pseudomonadati</taxon>
        <taxon>Bacteroidota</taxon>
        <taxon>Flavobacteriia</taxon>
        <taxon>Flavobacteriales</taxon>
        <taxon>Flavobacteriaceae</taxon>
        <taxon>Psychroflexus</taxon>
    </lineage>
</organism>
<evidence type="ECO:0000313" key="4">
    <source>
        <dbReference type="Proteomes" id="UP001500185"/>
    </source>
</evidence>
<name>A0ABN1K0P9_9FLAO</name>
<accession>A0ABN1K0P9</accession>
<keyword evidence="1" id="KW-1133">Transmembrane helix</keyword>
<feature type="transmembrane region" description="Helical" evidence="1">
    <location>
        <begin position="41"/>
        <end position="61"/>
    </location>
</feature>
<comment type="caution">
    <text evidence="3">The sequence shown here is derived from an EMBL/GenBank/DDBJ whole genome shotgun (WGS) entry which is preliminary data.</text>
</comment>
<gene>
    <name evidence="3" type="ORF">GCM10009433_01580</name>
</gene>
<dbReference type="EMBL" id="BAAAGG010000001">
    <property type="protein sequence ID" value="GAA0751473.1"/>
    <property type="molecule type" value="Genomic_DNA"/>
</dbReference>
<feature type="transmembrane region" description="Helical" evidence="1">
    <location>
        <begin position="81"/>
        <end position="100"/>
    </location>
</feature>